<evidence type="ECO:0000256" key="1">
    <source>
        <dbReference type="SAM" id="SignalP"/>
    </source>
</evidence>
<proteinExistence type="predicted"/>
<protein>
    <submittedName>
        <fullName evidence="2">Type VI secretion lipoprotein</fullName>
    </submittedName>
    <submittedName>
        <fullName evidence="3">Type VI secretion system lipoprotein TssJ</fullName>
    </submittedName>
</protein>
<evidence type="ECO:0000313" key="3">
    <source>
        <dbReference type="EMBL" id="PXY94678.1"/>
    </source>
</evidence>
<keyword evidence="1" id="KW-0732">Signal</keyword>
<dbReference type="AlphaFoldDB" id="A0A0A7S2H1"/>
<dbReference type="NCBIfam" id="TIGR03352">
    <property type="entry name" value="VI_chp_3"/>
    <property type="match status" value="1"/>
</dbReference>
<dbReference type="HOGENOM" id="CLU_092347_0_1_6"/>
<accession>A0A0A7S2H1</accession>
<dbReference type="STRING" id="1267021.FPB0191_01934"/>
<dbReference type="Gene3D" id="2.60.40.4150">
    <property type="entry name" value="Type VI secretion system, lipoprotein SciN"/>
    <property type="match status" value="1"/>
</dbReference>
<feature type="chain" id="PRO_5035987249" evidence="1">
    <location>
        <begin position="22"/>
        <end position="171"/>
    </location>
</feature>
<dbReference type="Pfam" id="PF12790">
    <property type="entry name" value="T6SS-SciN"/>
    <property type="match status" value="1"/>
</dbReference>
<dbReference type="KEGG" id="fpp:FPB0191_01934"/>
<dbReference type="EMBL" id="QGLM01000018">
    <property type="protein sequence ID" value="PXY94678.1"/>
    <property type="molecule type" value="Genomic_DNA"/>
</dbReference>
<evidence type="ECO:0000313" key="4">
    <source>
        <dbReference type="Proteomes" id="UP000030901"/>
    </source>
</evidence>
<dbReference type="InterPro" id="IPR038706">
    <property type="entry name" value="Type_VI_SciN-like_sf"/>
</dbReference>
<dbReference type="OrthoDB" id="7066769at2"/>
<dbReference type="Proteomes" id="UP000247838">
    <property type="component" value="Unassembled WGS sequence"/>
</dbReference>
<evidence type="ECO:0000313" key="5">
    <source>
        <dbReference type="Proteomes" id="UP000247838"/>
    </source>
</evidence>
<gene>
    <name evidence="3" type="primary">tssJ</name>
    <name evidence="3" type="ORF">DKK76_09490</name>
    <name evidence="2" type="ORF">FPB0191_01934</name>
</gene>
<keyword evidence="2" id="KW-0449">Lipoprotein</keyword>
<name>A0A0A7S2H1_FRIPE</name>
<sequence length="171" mass="19239">MRNLKTIIYCLFSIILTGCGAAQSVTEGTANVAKAIFVWDVRTVHLDFTARAELNTDDNNHSSPVMIRIYQLKDPKSFESATYPSLVDSDQETLGASLLALKEIVLKPNTSYSVDTPYDKDADYLGIVALFKEPDLKKNNWRLLLKRRDLNITSARKIIANKFTLELIPED</sequence>
<feature type="signal peptide" evidence="1">
    <location>
        <begin position="1"/>
        <end position="21"/>
    </location>
</feature>
<dbReference type="EMBL" id="CP009056">
    <property type="protein sequence ID" value="AJA45745.1"/>
    <property type="molecule type" value="Genomic_DNA"/>
</dbReference>
<dbReference type="PANTHER" id="PTHR37625:SF4">
    <property type="entry name" value="OUTER MEMBRANE LIPOPROTEIN"/>
    <property type="match status" value="1"/>
</dbReference>
<evidence type="ECO:0000313" key="2">
    <source>
        <dbReference type="EMBL" id="AJA45745.1"/>
    </source>
</evidence>
<dbReference type="RefSeq" id="WP_039105656.1">
    <property type="nucleotide sequence ID" value="NZ_CALYQC010000061.1"/>
</dbReference>
<keyword evidence="4" id="KW-1185">Reference proteome</keyword>
<reference evidence="3 5" key="2">
    <citation type="submission" date="2018-05" db="EMBL/GenBank/DDBJ databases">
        <title>Reference genomes for bee gut microbiota database.</title>
        <authorList>
            <person name="Ellegaard K.M."/>
        </authorList>
    </citation>
    <scope>NUCLEOTIDE SEQUENCE [LARGE SCALE GENOMIC DNA]</scope>
    <source>
        <strain evidence="3 5">ESL0167</strain>
    </source>
</reference>
<organism evidence="2 4">
    <name type="scientific">Frischella perrara</name>
    <dbReference type="NCBI Taxonomy" id="1267021"/>
    <lineage>
        <taxon>Bacteria</taxon>
        <taxon>Pseudomonadati</taxon>
        <taxon>Pseudomonadota</taxon>
        <taxon>Gammaproteobacteria</taxon>
        <taxon>Orbales</taxon>
        <taxon>Orbaceae</taxon>
        <taxon>Frischella</taxon>
    </lineage>
</organism>
<dbReference type="PANTHER" id="PTHR37625">
    <property type="entry name" value="OUTER MEMBRANE LIPOPROTEIN-RELATED"/>
    <property type="match status" value="1"/>
</dbReference>
<dbReference type="Proteomes" id="UP000030901">
    <property type="component" value="Chromosome"/>
</dbReference>
<reference evidence="2 4" key="1">
    <citation type="journal article" date="2014" name="Appl. Environ. Microbiol.">
        <title>Gut symbionts from distinct hosts exhibit genotoxic activity via divergent colibactin biosynthetic pathways.</title>
        <authorList>
            <person name="Engel P."/>
            <person name="Vizcaino M.I."/>
            <person name="Crawford J.M."/>
        </authorList>
    </citation>
    <scope>NUCLEOTIDE SEQUENCE [LARGE SCALE GENOMIC DNA]</scope>
    <source>
        <strain evidence="2 4">PEB0191</strain>
    </source>
</reference>
<dbReference type="InterPro" id="IPR017734">
    <property type="entry name" value="T6SS_SciN"/>
</dbReference>
<dbReference type="PROSITE" id="PS51257">
    <property type="entry name" value="PROKAR_LIPOPROTEIN"/>
    <property type="match status" value="1"/>
</dbReference>